<name>A0A9P1GZQ4_9PEZI</name>
<dbReference type="AlphaFoldDB" id="A0A9P1GZQ4"/>
<keyword evidence="2" id="KW-1185">Reference proteome</keyword>
<protein>
    <submittedName>
        <fullName evidence="1">Uncharacterized protein</fullName>
    </submittedName>
</protein>
<dbReference type="Proteomes" id="UP000838763">
    <property type="component" value="Unassembled WGS sequence"/>
</dbReference>
<proteinExistence type="predicted"/>
<reference evidence="1" key="1">
    <citation type="submission" date="2022-11" db="EMBL/GenBank/DDBJ databases">
        <authorList>
            <person name="Scott C."/>
            <person name="Bruce N."/>
        </authorList>
    </citation>
    <scope>NUCLEOTIDE SEQUENCE</scope>
</reference>
<gene>
    <name evidence="1" type="ORF">PPNO1_LOCUS3054</name>
</gene>
<organism evidence="1 2">
    <name type="scientific">Parascedosporium putredinis</name>
    <dbReference type="NCBI Taxonomy" id="1442378"/>
    <lineage>
        <taxon>Eukaryota</taxon>
        <taxon>Fungi</taxon>
        <taxon>Dikarya</taxon>
        <taxon>Ascomycota</taxon>
        <taxon>Pezizomycotina</taxon>
        <taxon>Sordariomycetes</taxon>
        <taxon>Hypocreomycetidae</taxon>
        <taxon>Microascales</taxon>
        <taxon>Microascaceae</taxon>
        <taxon>Parascedosporium</taxon>
    </lineage>
</organism>
<comment type="caution">
    <text evidence="1">The sequence shown here is derived from an EMBL/GenBank/DDBJ whole genome shotgun (WGS) entry which is preliminary data.</text>
</comment>
<accession>A0A9P1GZQ4</accession>
<evidence type="ECO:0000313" key="1">
    <source>
        <dbReference type="EMBL" id="CAI4213306.1"/>
    </source>
</evidence>
<dbReference type="EMBL" id="CALLCH030000007">
    <property type="protein sequence ID" value="CAI4213306.1"/>
    <property type="molecule type" value="Genomic_DNA"/>
</dbReference>
<sequence length="432" mass="47959">MKRLETIIQCYDIQVTAGADEVSAISSWISESVEFERRLNELTTAKVKEADAKVKEAGAKADYYWNEWVRVGTAANAAETKIQEASQAIEEMEIIELDKMDAHYTSQYNEMEGRHNRELAARTRHFSDEIKKLETLMATTGSNYAAMPDPDLQRYSRAVDTDLDPTGYLTRAGQGDKTWTNFLKSLCWRILIEGFFYYPLGFGALGVNGQDAFAAVYPLLAETKAGETNELRAHIFERILRQVKGTLRGNPEGLFSGLFRSNASKVTETLIDALQRASGGLLDKEASTEIADVVEKLGILALEMGSQRAQVYLESCENGSEQVVPGPKFDCAGTDVLGARVVDIMTQPCLARAGDGRDNSKVRKVIVREASSHCVEEAWAVKPHYYTFVFDVVTISRDVDVGRSLGSYIPSWVIMPQGPRKGGYESVLNEEM</sequence>
<evidence type="ECO:0000313" key="2">
    <source>
        <dbReference type="Proteomes" id="UP000838763"/>
    </source>
</evidence>
<dbReference type="OrthoDB" id="5383650at2759"/>